<dbReference type="EMBL" id="LSSN01002203">
    <property type="protein sequence ID" value="OMJ16864.1"/>
    <property type="molecule type" value="Genomic_DNA"/>
</dbReference>
<dbReference type="AlphaFoldDB" id="A0A1R1XQJ1"/>
<name>A0A1R1XQJ1_9FUNG</name>
<organism evidence="6 7">
    <name type="scientific">Smittium culicis</name>
    <dbReference type="NCBI Taxonomy" id="133412"/>
    <lineage>
        <taxon>Eukaryota</taxon>
        <taxon>Fungi</taxon>
        <taxon>Fungi incertae sedis</taxon>
        <taxon>Zoopagomycota</taxon>
        <taxon>Kickxellomycotina</taxon>
        <taxon>Harpellomycetes</taxon>
        <taxon>Harpellales</taxon>
        <taxon>Legeriomycetaceae</taxon>
        <taxon>Smittium</taxon>
    </lineage>
</organism>
<dbReference type="Pfam" id="PF03114">
    <property type="entry name" value="BAR"/>
    <property type="match status" value="1"/>
</dbReference>
<evidence type="ECO:0000256" key="4">
    <source>
        <dbReference type="SAM" id="MobiDB-lite"/>
    </source>
</evidence>
<feature type="domain" description="BAR" evidence="5">
    <location>
        <begin position="1"/>
        <end position="175"/>
    </location>
</feature>
<keyword evidence="7" id="KW-1185">Reference proteome</keyword>
<dbReference type="Proteomes" id="UP000187283">
    <property type="component" value="Unassembled WGS sequence"/>
</dbReference>
<dbReference type="GO" id="GO:0051666">
    <property type="term" value="P:actin cortical patch localization"/>
    <property type="evidence" value="ECO:0007669"/>
    <property type="project" value="InterPro"/>
</dbReference>
<dbReference type="GO" id="GO:1990528">
    <property type="term" value="C:Rvs161p-Rvs167p complex"/>
    <property type="evidence" value="ECO:0007669"/>
    <property type="project" value="TreeGrafter"/>
</dbReference>
<dbReference type="PANTHER" id="PTHR47174:SF3">
    <property type="entry name" value="BRIDGING INTEGRATOR 3"/>
    <property type="match status" value="1"/>
</dbReference>
<dbReference type="InterPro" id="IPR046982">
    <property type="entry name" value="BIN3/RVS161-like"/>
</dbReference>
<dbReference type="InterPro" id="IPR004148">
    <property type="entry name" value="BAR_dom"/>
</dbReference>
<accession>A0A1R1XQJ1</accession>
<dbReference type="PROSITE" id="PS51021">
    <property type="entry name" value="BAR"/>
    <property type="match status" value="1"/>
</dbReference>
<dbReference type="GO" id="GO:0015629">
    <property type="term" value="C:actin cytoskeleton"/>
    <property type="evidence" value="ECO:0007669"/>
    <property type="project" value="TreeGrafter"/>
</dbReference>
<gene>
    <name evidence="6" type="ORF">AYI70_g6329</name>
</gene>
<sequence>MSTAQKDLATNLADTSDPSKPLSKEQIHFKEASTHISSSVFVSFEEAYNETVIMPIEKYCKYLPTFESAIGRCKRRLTDLEKAKAQHSRAVDKSANDPFILSQANEAIDYAENVYETLKSSLIEEIPKLVNARIFVIEPSFKSLIKLQLEFFKQCLENLTPPPTATNSLNNESDDVIDHKMNSIMQQIRDLSVCNLSV</sequence>
<comment type="subcellular location">
    <subcellularLocation>
        <location evidence="1">Cytoplasm</location>
        <location evidence="1">Cytoskeleton</location>
    </subcellularLocation>
</comment>
<feature type="region of interest" description="Disordered" evidence="4">
    <location>
        <begin position="1"/>
        <end position="23"/>
    </location>
</feature>
<dbReference type="GO" id="GO:0031097">
    <property type="term" value="C:medial cortex"/>
    <property type="evidence" value="ECO:0007669"/>
    <property type="project" value="TreeGrafter"/>
</dbReference>
<reference evidence="6 7" key="1">
    <citation type="submission" date="2017-01" db="EMBL/GenBank/DDBJ databases">
        <authorList>
            <person name="Mah S.A."/>
            <person name="Swanson W.J."/>
            <person name="Moy G.W."/>
            <person name="Vacquier V.D."/>
        </authorList>
    </citation>
    <scope>NUCLEOTIDE SEQUENCE [LARGE SCALE GENOMIC DNA]</scope>
    <source>
        <strain evidence="6 7">GSMNP</strain>
    </source>
</reference>
<proteinExistence type="predicted"/>
<keyword evidence="3" id="KW-0206">Cytoskeleton</keyword>
<dbReference type="Gene3D" id="1.20.1270.60">
    <property type="entry name" value="Arfaptin homology (AH) domain/BAR domain"/>
    <property type="match status" value="1"/>
</dbReference>
<evidence type="ECO:0000256" key="3">
    <source>
        <dbReference type="ARBA" id="ARBA00023212"/>
    </source>
</evidence>
<evidence type="ECO:0000313" key="6">
    <source>
        <dbReference type="EMBL" id="OMJ16864.1"/>
    </source>
</evidence>
<dbReference type="STRING" id="133412.A0A1R1XQJ1"/>
<evidence type="ECO:0000313" key="7">
    <source>
        <dbReference type="Proteomes" id="UP000187283"/>
    </source>
</evidence>
<dbReference type="SUPFAM" id="SSF103657">
    <property type="entry name" value="BAR/IMD domain-like"/>
    <property type="match status" value="1"/>
</dbReference>
<dbReference type="PANTHER" id="PTHR47174">
    <property type="entry name" value="BRIDGING INTEGRATOR 3"/>
    <property type="match status" value="1"/>
</dbReference>
<evidence type="ECO:0000256" key="2">
    <source>
        <dbReference type="ARBA" id="ARBA00022490"/>
    </source>
</evidence>
<dbReference type="InterPro" id="IPR027267">
    <property type="entry name" value="AH/BAR_dom_sf"/>
</dbReference>
<evidence type="ECO:0000256" key="1">
    <source>
        <dbReference type="ARBA" id="ARBA00004245"/>
    </source>
</evidence>
<evidence type="ECO:0000259" key="5">
    <source>
        <dbReference type="PROSITE" id="PS51021"/>
    </source>
</evidence>
<keyword evidence="2" id="KW-0963">Cytoplasm</keyword>
<dbReference type="GO" id="GO:0043332">
    <property type="term" value="C:mating projection tip"/>
    <property type="evidence" value="ECO:0007669"/>
    <property type="project" value="TreeGrafter"/>
</dbReference>
<protein>
    <submittedName>
        <fullName evidence="6">Protein hob3</fullName>
    </submittedName>
</protein>
<dbReference type="GO" id="GO:0008289">
    <property type="term" value="F:lipid binding"/>
    <property type="evidence" value="ECO:0007669"/>
    <property type="project" value="TreeGrafter"/>
</dbReference>
<dbReference type="OrthoDB" id="446293at2759"/>
<dbReference type="GO" id="GO:0006897">
    <property type="term" value="P:endocytosis"/>
    <property type="evidence" value="ECO:0007669"/>
    <property type="project" value="InterPro"/>
</dbReference>
<comment type="caution">
    <text evidence="6">The sequence shown here is derived from an EMBL/GenBank/DDBJ whole genome shotgun (WGS) entry which is preliminary data.</text>
</comment>
<dbReference type="GO" id="GO:0097320">
    <property type="term" value="P:plasma membrane tubulation"/>
    <property type="evidence" value="ECO:0007669"/>
    <property type="project" value="TreeGrafter"/>
</dbReference>